<dbReference type="InterPro" id="IPR028082">
    <property type="entry name" value="Peripla_BP_I"/>
</dbReference>
<comment type="caution">
    <text evidence="5">The sequence shown here is derived from an EMBL/GenBank/DDBJ whole genome shotgun (WGS) entry which is preliminary data.</text>
</comment>
<dbReference type="PROSITE" id="PS50932">
    <property type="entry name" value="HTH_LACI_2"/>
    <property type="match status" value="1"/>
</dbReference>
<sequence length="334" mass="37088">MTIYDIAEIAGVNASTVSRVINGKPGCGKKKREEILALLKQYNFIPDATARNLVSQRNHTVGILTDDLHSTHMNEAIAILQNELLSAGYHCYLSYVNDGTSPDAVERGFRDLASRRVEGVLLLGQCFHDHQALEPEIIKYLPDKPVVLVNQTQPSQLENIYAIGANEPRGIHRCVELLVSRKRNHLMLLIDRGRTSTLQLKQAFEEALTKYGSEIAGCTVADVPYRGTEGEETALTIMQQHPEVNGIMCTHDRIAINAIYALQSLGREVPGDVSVIGEDNSELCKVCRPKLTSLDTMIRQITLLSAETILCAMEGRPCSHYVSLEMEMHHRDSV</sequence>
<dbReference type="EMBL" id="DVGD01000147">
    <property type="protein sequence ID" value="HIR09700.1"/>
    <property type="molecule type" value="Genomic_DNA"/>
</dbReference>
<dbReference type="SMART" id="SM00354">
    <property type="entry name" value="HTH_LACI"/>
    <property type="match status" value="1"/>
</dbReference>
<dbReference type="CDD" id="cd01392">
    <property type="entry name" value="HTH_LacI"/>
    <property type="match status" value="1"/>
</dbReference>
<dbReference type="SUPFAM" id="SSF53822">
    <property type="entry name" value="Periplasmic binding protein-like I"/>
    <property type="match status" value="1"/>
</dbReference>
<evidence type="ECO:0000256" key="2">
    <source>
        <dbReference type="ARBA" id="ARBA00023125"/>
    </source>
</evidence>
<keyword evidence="1" id="KW-0805">Transcription regulation</keyword>
<feature type="domain" description="HTH lacI-type" evidence="4">
    <location>
        <begin position="1"/>
        <end position="55"/>
    </location>
</feature>
<dbReference type="Proteomes" id="UP000824258">
    <property type="component" value="Unassembled WGS sequence"/>
</dbReference>
<reference evidence="5" key="2">
    <citation type="journal article" date="2021" name="PeerJ">
        <title>Extensive microbial diversity within the chicken gut microbiome revealed by metagenomics and culture.</title>
        <authorList>
            <person name="Gilroy R."/>
            <person name="Ravi A."/>
            <person name="Getino M."/>
            <person name="Pursley I."/>
            <person name="Horton D.L."/>
            <person name="Alikhan N.F."/>
            <person name="Baker D."/>
            <person name="Gharbi K."/>
            <person name="Hall N."/>
            <person name="Watson M."/>
            <person name="Adriaenssens E.M."/>
            <person name="Foster-Nyarko E."/>
            <person name="Jarju S."/>
            <person name="Secka A."/>
            <person name="Antonio M."/>
            <person name="Oren A."/>
            <person name="Chaudhuri R.R."/>
            <person name="La Ragione R."/>
            <person name="Hildebrand F."/>
            <person name="Pallen M.J."/>
        </authorList>
    </citation>
    <scope>NUCLEOTIDE SEQUENCE</scope>
    <source>
        <strain evidence="5">ChiHjej9B8-7071</strain>
    </source>
</reference>
<evidence type="ECO:0000313" key="5">
    <source>
        <dbReference type="EMBL" id="HIR09700.1"/>
    </source>
</evidence>
<dbReference type="InterPro" id="IPR046335">
    <property type="entry name" value="LacI/GalR-like_sensor"/>
</dbReference>
<evidence type="ECO:0000313" key="6">
    <source>
        <dbReference type="Proteomes" id="UP000824258"/>
    </source>
</evidence>
<accession>A0A9D1D710</accession>
<evidence type="ECO:0000256" key="1">
    <source>
        <dbReference type="ARBA" id="ARBA00023015"/>
    </source>
</evidence>
<dbReference type="Gene3D" id="1.10.260.40">
    <property type="entry name" value="lambda repressor-like DNA-binding domains"/>
    <property type="match status" value="1"/>
</dbReference>
<dbReference type="Gene3D" id="3.40.50.2300">
    <property type="match status" value="2"/>
</dbReference>
<organism evidence="5 6">
    <name type="scientific">Candidatus Avoscillospira stercoripullorum</name>
    <dbReference type="NCBI Taxonomy" id="2840709"/>
    <lineage>
        <taxon>Bacteria</taxon>
        <taxon>Bacillati</taxon>
        <taxon>Bacillota</taxon>
        <taxon>Clostridia</taxon>
        <taxon>Eubacteriales</taxon>
        <taxon>Oscillospiraceae</taxon>
        <taxon>Oscillospiraceae incertae sedis</taxon>
        <taxon>Candidatus Avoscillospira</taxon>
    </lineage>
</organism>
<gene>
    <name evidence="5" type="ORF">IAA70_04780</name>
</gene>
<dbReference type="PRINTS" id="PR00036">
    <property type="entry name" value="HTHLACI"/>
</dbReference>
<dbReference type="GO" id="GO:0003700">
    <property type="term" value="F:DNA-binding transcription factor activity"/>
    <property type="evidence" value="ECO:0007669"/>
    <property type="project" value="TreeGrafter"/>
</dbReference>
<proteinExistence type="predicted"/>
<evidence type="ECO:0000259" key="4">
    <source>
        <dbReference type="PROSITE" id="PS50932"/>
    </source>
</evidence>
<reference evidence="5" key="1">
    <citation type="submission" date="2020-10" db="EMBL/GenBank/DDBJ databases">
        <authorList>
            <person name="Gilroy R."/>
        </authorList>
    </citation>
    <scope>NUCLEOTIDE SEQUENCE</scope>
    <source>
        <strain evidence="5">ChiHjej9B8-7071</strain>
    </source>
</reference>
<dbReference type="PANTHER" id="PTHR30146">
    <property type="entry name" value="LACI-RELATED TRANSCRIPTIONAL REPRESSOR"/>
    <property type="match status" value="1"/>
</dbReference>
<name>A0A9D1D710_9FIRM</name>
<dbReference type="AlphaFoldDB" id="A0A9D1D710"/>
<keyword evidence="2 5" id="KW-0238">DNA-binding</keyword>
<dbReference type="Pfam" id="PF13377">
    <property type="entry name" value="Peripla_BP_3"/>
    <property type="match status" value="1"/>
</dbReference>
<dbReference type="Pfam" id="PF00356">
    <property type="entry name" value="LacI"/>
    <property type="match status" value="1"/>
</dbReference>
<dbReference type="InterPro" id="IPR010982">
    <property type="entry name" value="Lambda_DNA-bd_dom_sf"/>
</dbReference>
<evidence type="ECO:0000256" key="3">
    <source>
        <dbReference type="ARBA" id="ARBA00023163"/>
    </source>
</evidence>
<dbReference type="GO" id="GO:0000976">
    <property type="term" value="F:transcription cis-regulatory region binding"/>
    <property type="evidence" value="ECO:0007669"/>
    <property type="project" value="TreeGrafter"/>
</dbReference>
<dbReference type="PANTHER" id="PTHR30146:SF109">
    <property type="entry name" value="HTH-TYPE TRANSCRIPTIONAL REGULATOR GALS"/>
    <property type="match status" value="1"/>
</dbReference>
<dbReference type="InterPro" id="IPR000843">
    <property type="entry name" value="HTH_LacI"/>
</dbReference>
<protein>
    <submittedName>
        <fullName evidence="5">LacI family DNA-binding transcriptional regulator</fullName>
    </submittedName>
</protein>
<dbReference type="SUPFAM" id="SSF47413">
    <property type="entry name" value="lambda repressor-like DNA-binding domains"/>
    <property type="match status" value="1"/>
</dbReference>
<keyword evidence="3" id="KW-0804">Transcription</keyword>